<gene>
    <name evidence="1" type="ORF">AFUS01_LOCUS4047</name>
</gene>
<evidence type="ECO:0000313" key="1">
    <source>
        <dbReference type="EMBL" id="CAG7697768.1"/>
    </source>
</evidence>
<dbReference type="Proteomes" id="UP000708208">
    <property type="component" value="Unassembled WGS sequence"/>
</dbReference>
<sequence length="268" mass="30830">MDFFILEKILNGLQLPVDYLQKSRGFLFSPSTTVYDPKRGTKRSLSPTGHIQYHFKNFWSSLRQGNGSFKLKPLKDPIAEENFEENEPDTDSISMKNWLVNHAAPPQRVFEYMVKTFKYRRMELLKCKLDNDYTTILLEWPRLLETPGAIQHDFSQMYPLVADSLSSKRQLVSGKIAVYFSSMKKSSLSFGIREFTESLQPTAAFLMIAALLRPKIKRMTQLDSMRSFVRVINVFENVDAVAADLPKTVTLILCKGDLEKLELQNTNL</sequence>
<organism evidence="1 2">
    <name type="scientific">Allacma fusca</name>
    <dbReference type="NCBI Taxonomy" id="39272"/>
    <lineage>
        <taxon>Eukaryota</taxon>
        <taxon>Metazoa</taxon>
        <taxon>Ecdysozoa</taxon>
        <taxon>Arthropoda</taxon>
        <taxon>Hexapoda</taxon>
        <taxon>Collembola</taxon>
        <taxon>Symphypleona</taxon>
        <taxon>Sminthuridae</taxon>
        <taxon>Allacma</taxon>
    </lineage>
</organism>
<name>A0A8J2NUA7_9HEXA</name>
<proteinExistence type="predicted"/>
<comment type="caution">
    <text evidence="1">The sequence shown here is derived from an EMBL/GenBank/DDBJ whole genome shotgun (WGS) entry which is preliminary data.</text>
</comment>
<dbReference type="AlphaFoldDB" id="A0A8J2NUA7"/>
<dbReference type="EMBL" id="CAJVCH010025033">
    <property type="protein sequence ID" value="CAG7697768.1"/>
    <property type="molecule type" value="Genomic_DNA"/>
</dbReference>
<keyword evidence="2" id="KW-1185">Reference proteome</keyword>
<protein>
    <submittedName>
        <fullName evidence="1">Uncharacterized protein</fullName>
    </submittedName>
</protein>
<reference evidence="1" key="1">
    <citation type="submission" date="2021-06" db="EMBL/GenBank/DDBJ databases">
        <authorList>
            <person name="Hodson N. C."/>
            <person name="Mongue J. A."/>
            <person name="Jaron S. K."/>
        </authorList>
    </citation>
    <scope>NUCLEOTIDE SEQUENCE</scope>
</reference>
<evidence type="ECO:0000313" key="2">
    <source>
        <dbReference type="Proteomes" id="UP000708208"/>
    </source>
</evidence>
<accession>A0A8J2NUA7</accession>